<keyword evidence="2" id="KW-1185">Reference proteome</keyword>
<comment type="caution">
    <text evidence="1">The sequence shown here is derived from an EMBL/GenBank/DDBJ whole genome shotgun (WGS) entry which is preliminary data.</text>
</comment>
<name>A0A196SFL7_BLAHN</name>
<gene>
    <name evidence="1" type="ORF">AV274_3355</name>
</gene>
<evidence type="ECO:0000313" key="2">
    <source>
        <dbReference type="Proteomes" id="UP000078348"/>
    </source>
</evidence>
<dbReference type="EMBL" id="LXWW01000194">
    <property type="protein sequence ID" value="OAO14942.1"/>
    <property type="molecule type" value="Genomic_DNA"/>
</dbReference>
<dbReference type="AlphaFoldDB" id="A0A196SFL7"/>
<sequence>MPYSRSSLESIITGYPSAYGFEGAVVDKNVMAEIVFDVNECSPVLDSYSAIDVMSNKEDLLSLNPTLFGFIPNEVGSYLAWTVENLEGSKFNSFALHTGESAQCYGFSVYGRYESVDESTSMLFMTDPTLLERQRTP</sequence>
<protein>
    <submittedName>
        <fullName evidence="1">Uncharacterized protein</fullName>
    </submittedName>
</protein>
<evidence type="ECO:0000313" key="1">
    <source>
        <dbReference type="EMBL" id="OAO14942.1"/>
    </source>
</evidence>
<dbReference type="Proteomes" id="UP000078348">
    <property type="component" value="Unassembled WGS sequence"/>
</dbReference>
<proteinExistence type="predicted"/>
<accession>A0A196SFL7</accession>
<reference evidence="1 2" key="1">
    <citation type="submission" date="2016-05" db="EMBL/GenBank/DDBJ databases">
        <title>Nuclear genome of Blastocystis sp. subtype 1 NandII.</title>
        <authorList>
            <person name="Gentekaki E."/>
            <person name="Curtis B."/>
            <person name="Stairs C."/>
            <person name="Eme L."/>
            <person name="Herman E."/>
            <person name="Klimes V."/>
            <person name="Arias M.C."/>
            <person name="Elias M."/>
            <person name="Hilliou F."/>
            <person name="Klute M."/>
            <person name="Malik S.-B."/>
            <person name="Pightling A."/>
            <person name="Rachubinski R."/>
            <person name="Salas D."/>
            <person name="Schlacht A."/>
            <person name="Suga H."/>
            <person name="Archibald J."/>
            <person name="Ball S.G."/>
            <person name="Clark G."/>
            <person name="Dacks J."/>
            <person name="Van Der Giezen M."/>
            <person name="Tsaousis A."/>
            <person name="Roger A."/>
        </authorList>
    </citation>
    <scope>NUCLEOTIDE SEQUENCE [LARGE SCALE GENOMIC DNA]</scope>
    <source>
        <strain evidence="2">ATCC 50177 / NandII</strain>
    </source>
</reference>
<organism evidence="1 2">
    <name type="scientific">Blastocystis sp. subtype 1 (strain ATCC 50177 / NandII)</name>
    <dbReference type="NCBI Taxonomy" id="478820"/>
    <lineage>
        <taxon>Eukaryota</taxon>
        <taxon>Sar</taxon>
        <taxon>Stramenopiles</taxon>
        <taxon>Bigyra</taxon>
        <taxon>Opalozoa</taxon>
        <taxon>Opalinata</taxon>
        <taxon>Blastocystidae</taxon>
        <taxon>Blastocystis</taxon>
    </lineage>
</organism>